<comment type="similarity">
    <text evidence="1">Belongs to the cytochrome P450 family.</text>
</comment>
<dbReference type="PRINTS" id="PR00359">
    <property type="entry name" value="BP450"/>
</dbReference>
<comment type="caution">
    <text evidence="2">The sequence shown here is derived from an EMBL/GenBank/DDBJ whole genome shotgun (WGS) entry which is preliminary data.</text>
</comment>
<dbReference type="EMBL" id="JAAKZX010000001">
    <property type="protein sequence ID" value="NGO40630.1"/>
    <property type="molecule type" value="Genomic_DNA"/>
</dbReference>
<reference evidence="2 3" key="1">
    <citation type="submission" date="2020-02" db="EMBL/GenBank/DDBJ databases">
        <title>Whole-genome analyses of novel actinobacteria.</title>
        <authorList>
            <person name="Sahin N."/>
            <person name="Tokatli A."/>
        </authorList>
    </citation>
    <scope>NUCLEOTIDE SEQUENCE [LARGE SCALE GENOMIC DNA]</scope>
    <source>
        <strain evidence="2 3">YC419</strain>
    </source>
</reference>
<dbReference type="PANTHER" id="PTHR46696">
    <property type="entry name" value="P450, PUTATIVE (EUROFUNG)-RELATED"/>
    <property type="match status" value="1"/>
</dbReference>
<dbReference type="SUPFAM" id="SSF48264">
    <property type="entry name" value="Cytochrome P450"/>
    <property type="match status" value="1"/>
</dbReference>
<evidence type="ECO:0000313" key="2">
    <source>
        <dbReference type="EMBL" id="NGO40630.1"/>
    </source>
</evidence>
<evidence type="ECO:0000256" key="1">
    <source>
        <dbReference type="ARBA" id="ARBA00010617"/>
    </source>
</evidence>
<accession>A0ABX0DFI7</accession>
<protein>
    <submittedName>
        <fullName evidence="2">Cytochrome P450</fullName>
    </submittedName>
</protein>
<keyword evidence="3" id="KW-1185">Reference proteome</keyword>
<name>A0ABX0DFI7_9ACTN</name>
<dbReference type="Proteomes" id="UP001518140">
    <property type="component" value="Unassembled WGS sequence"/>
</dbReference>
<evidence type="ECO:0000313" key="3">
    <source>
        <dbReference type="Proteomes" id="UP001518140"/>
    </source>
</evidence>
<organism evidence="2 3">
    <name type="scientific">Streptomyces ureilyticus</name>
    <dbReference type="NCBI Taxonomy" id="1775131"/>
    <lineage>
        <taxon>Bacteria</taxon>
        <taxon>Bacillati</taxon>
        <taxon>Actinomycetota</taxon>
        <taxon>Actinomycetes</taxon>
        <taxon>Kitasatosporales</taxon>
        <taxon>Streptomycetaceae</taxon>
        <taxon>Streptomyces</taxon>
    </lineage>
</organism>
<dbReference type="Gene3D" id="1.10.630.10">
    <property type="entry name" value="Cytochrome P450"/>
    <property type="match status" value="1"/>
</dbReference>
<sequence length="399" mass="43047">MLDEPAEFYAGLRAHGPVVRVHLDGDVPAWLVTGYDACSHVLRNGLHFTRNLGQWNIERSKLPQDWALEPHVTPMENMLFAQGDEHVRLRDAFRASLRKVGPGRRDAAITRAADQLIDAFVDEGRADLVGQYAVPLPVAVLTELFGFPPGEAERLQRVILTLLNGGEGALAANAELIEVIGAHVNRRLREPRADIVTGLLEAGLTVQETTETVWLSINAGIGSTTAWTANACELLARVEDTRSDLNGMLRDIPGVVAEVLWDHTPVQQVIGRVATADVDLMGASIRRGDLCVVSLAAANLDPRFGSDGARAANIAGNGSHLSYGLGAHECPAQSLAAALVEGGVGRLWARLDDLHLTRPEQPTQWSPSIIVRIPARLDVSFDAARARARATIFAPTGDR</sequence>
<proteinExistence type="inferred from homology"/>
<dbReference type="InterPro" id="IPR002397">
    <property type="entry name" value="Cyt_P450_B"/>
</dbReference>
<gene>
    <name evidence="2" type="ORF">G6048_00160</name>
</gene>
<dbReference type="RefSeq" id="WP_165337316.1">
    <property type="nucleotide sequence ID" value="NZ_JAAKZX010000001.1"/>
</dbReference>
<dbReference type="InterPro" id="IPR036396">
    <property type="entry name" value="Cyt_P450_sf"/>
</dbReference>
<dbReference type="PANTHER" id="PTHR46696:SF1">
    <property type="entry name" value="CYTOCHROME P450 YJIB-RELATED"/>
    <property type="match status" value="1"/>
</dbReference>